<evidence type="ECO:0000313" key="2">
    <source>
        <dbReference type="Proteomes" id="UP000740727"/>
    </source>
</evidence>
<dbReference type="Proteomes" id="UP000740727">
    <property type="component" value="Unassembled WGS sequence"/>
</dbReference>
<proteinExistence type="predicted"/>
<gene>
    <name evidence="1" type="ORF">EBT44_05865</name>
</gene>
<evidence type="ECO:0000313" key="1">
    <source>
        <dbReference type="EMBL" id="NBR94331.1"/>
    </source>
</evidence>
<name>A0A965LLK7_9PROT</name>
<accession>A0A965LLK7</accession>
<organism evidence="1 2">
    <name type="scientific">Candidatus Fonsibacter lacus</name>
    <dbReference type="NCBI Taxonomy" id="2576439"/>
    <lineage>
        <taxon>Bacteria</taxon>
        <taxon>Pseudomonadati</taxon>
        <taxon>Pseudomonadota</taxon>
        <taxon>Alphaproteobacteria</taxon>
        <taxon>Candidatus Pelagibacterales</taxon>
        <taxon>Candidatus Pelagibacterales incertae sedis</taxon>
        <taxon>Candidatus Fonsibacter</taxon>
    </lineage>
</organism>
<dbReference type="AlphaFoldDB" id="A0A965LLK7"/>
<comment type="caution">
    <text evidence="1">The sequence shown here is derived from an EMBL/GenBank/DDBJ whole genome shotgun (WGS) entry which is preliminary data.</text>
</comment>
<dbReference type="EMBL" id="RFXN01000105">
    <property type="protein sequence ID" value="NBR94331.1"/>
    <property type="molecule type" value="Genomic_DNA"/>
</dbReference>
<sequence>MKDTTQVLADSAATLQALTVGTRLYVATGGDVKYTTDLSTFTNCTSEPGGNVGGMATDGFNVFVAFASHGIHNVTTSSDAFSSYITGTDTFTNLRYVKGRLMASKDNNVYNFTSSGGPGAALFTHANTGFRWVGFAGGQNHIYMGGFAGNQSLIYRTTIKADATSLDAPIVALELPAGEIITGLDSYLNYILIGTTTGIRVATSDTDGNLVAGPLIVIGSSVTSSTNQPAYASDLMVTAQGAVSSVNTINSRPVFVVVGTGIYVEHATDLVPSGYFESGIFRWGVPDAKFVPKWDLRCRPLDGSVTLAVKSDGGSYHSFQAFTLTEGKEKTFNGLEDRVFEAEVKITIGRSATSNTACPELTRWMGRAYAAPSRSQIFSVPLIMHHKLSIRGREYFQDVDNEMAFLRDLVDTPRIVTYQENLQTYSVIVENVQFEVLDDSNVHNRWDWEGTATVIMRSVA</sequence>
<protein>
    <submittedName>
        <fullName evidence="1">Uncharacterized protein</fullName>
    </submittedName>
</protein>
<reference evidence="1" key="1">
    <citation type="submission" date="2018-10" db="EMBL/GenBank/DDBJ databases">
        <title>Iterative Subtractive Binning of Freshwater Chronoseries Metagenomes Recovers Nearly Complete Genomes from over Four Hundred Novel Species.</title>
        <authorList>
            <person name="Rodriguez-R L.M."/>
            <person name="Tsementzi D."/>
            <person name="Luo C."/>
            <person name="Konstantinidis K.T."/>
        </authorList>
    </citation>
    <scope>NUCLEOTIDE SEQUENCE</scope>
    <source>
        <strain evidence="1">WB5_2A_028</strain>
    </source>
</reference>